<accession>A0A853IEV0</accession>
<sequence>MTPCDDIKTAIEVQLDQNENLAIYILFDPAASESLPGELFLKEEQPNYHLLFMETELSKLVDASPYLVKVSPDSPFLKWCIEQAEAANNHLFPIIYLSSHSIENQLNHWRSLLKVNTPEGEAMLFRFADPRVLFAYLGASKPEQQQLLLGPVEALYIQAEANTWLNLNNVAGADFQLNPELTMPWLKLTDQQVDAFEIQAQLNLSWQIVQHLKEQHMDLVEEQTDHDLQEMTYKGLQKAAKYGLTDEVDLISFVVMMFVVAPNFAEQPAIKARLTDESIPEDERFEYMVESTTEEEWEAAVEAYDIEAWD</sequence>
<proteinExistence type="predicted"/>
<evidence type="ECO:0000259" key="1">
    <source>
        <dbReference type="Pfam" id="PF13503"/>
    </source>
</evidence>
<reference evidence="2 3" key="1">
    <citation type="submission" date="2020-07" db="EMBL/GenBank/DDBJ databases">
        <title>Endozoicomonas sp. nov., isolated from sediment.</title>
        <authorList>
            <person name="Gu T."/>
        </authorList>
    </citation>
    <scope>NUCLEOTIDE SEQUENCE [LARGE SCALE GENOMIC DNA]</scope>
    <source>
        <strain evidence="2 3">SM1973</strain>
    </source>
</reference>
<evidence type="ECO:0000313" key="3">
    <source>
        <dbReference type="Proteomes" id="UP000569732"/>
    </source>
</evidence>
<dbReference type="RefSeq" id="WP_180571059.1">
    <property type="nucleotide sequence ID" value="NZ_JACCKB010000059.1"/>
</dbReference>
<dbReference type="Proteomes" id="UP000569732">
    <property type="component" value="Unassembled WGS sequence"/>
</dbReference>
<comment type="caution">
    <text evidence="2">The sequence shown here is derived from an EMBL/GenBank/DDBJ whole genome shotgun (WGS) entry which is preliminary data.</text>
</comment>
<dbReference type="Pfam" id="PF13503">
    <property type="entry name" value="DUF4123"/>
    <property type="match status" value="1"/>
</dbReference>
<dbReference type="AlphaFoldDB" id="A0A853IEV0"/>
<protein>
    <submittedName>
        <fullName evidence="2">DUF4123 domain-containing protein</fullName>
    </submittedName>
</protein>
<dbReference type="InterPro" id="IPR025391">
    <property type="entry name" value="DUF4123"/>
</dbReference>
<name>A0A853IEV0_9GAMM</name>
<feature type="domain" description="DUF4123" evidence="1">
    <location>
        <begin position="23"/>
        <end position="146"/>
    </location>
</feature>
<evidence type="ECO:0000313" key="2">
    <source>
        <dbReference type="EMBL" id="NYZ69058.1"/>
    </source>
</evidence>
<keyword evidence="3" id="KW-1185">Reference proteome</keyword>
<dbReference type="EMBL" id="JACCKB010000059">
    <property type="protein sequence ID" value="NYZ69058.1"/>
    <property type="molecule type" value="Genomic_DNA"/>
</dbReference>
<organism evidence="2 3">
    <name type="scientific">Spartinivicinus marinus</name>
    <dbReference type="NCBI Taxonomy" id="2994442"/>
    <lineage>
        <taxon>Bacteria</taxon>
        <taxon>Pseudomonadati</taxon>
        <taxon>Pseudomonadota</taxon>
        <taxon>Gammaproteobacteria</taxon>
        <taxon>Oceanospirillales</taxon>
        <taxon>Zooshikellaceae</taxon>
        <taxon>Spartinivicinus</taxon>
    </lineage>
</organism>
<gene>
    <name evidence="2" type="ORF">H0A36_23845</name>
</gene>